<gene>
    <name evidence="2" type="ORF">M8C21_026565</name>
</gene>
<dbReference type="EMBL" id="JAMZMK010007550">
    <property type="protein sequence ID" value="KAI7744304.1"/>
    <property type="molecule type" value="Genomic_DNA"/>
</dbReference>
<accession>A0AAD5CPD1</accession>
<organism evidence="2 3">
    <name type="scientific">Ambrosia artemisiifolia</name>
    <name type="common">Common ragweed</name>
    <dbReference type="NCBI Taxonomy" id="4212"/>
    <lineage>
        <taxon>Eukaryota</taxon>
        <taxon>Viridiplantae</taxon>
        <taxon>Streptophyta</taxon>
        <taxon>Embryophyta</taxon>
        <taxon>Tracheophyta</taxon>
        <taxon>Spermatophyta</taxon>
        <taxon>Magnoliopsida</taxon>
        <taxon>eudicotyledons</taxon>
        <taxon>Gunneridae</taxon>
        <taxon>Pentapetalae</taxon>
        <taxon>asterids</taxon>
        <taxon>campanulids</taxon>
        <taxon>Asterales</taxon>
        <taxon>Asteraceae</taxon>
        <taxon>Asteroideae</taxon>
        <taxon>Heliantheae alliance</taxon>
        <taxon>Heliantheae</taxon>
        <taxon>Ambrosia</taxon>
    </lineage>
</organism>
<dbReference type="PANTHER" id="PTHR47764:SF2">
    <property type="entry name" value="UBIQUITIN-LIKE PROTEASE FAMILY PROFILE DOMAIN-CONTAINING PROTEIN"/>
    <property type="match status" value="1"/>
</dbReference>
<proteinExistence type="predicted"/>
<dbReference type="Gene3D" id="3.30.310.130">
    <property type="entry name" value="Ubiquitin-related"/>
    <property type="match status" value="1"/>
</dbReference>
<protein>
    <submittedName>
        <fullName evidence="2">Uncharacterized protein</fullName>
    </submittedName>
</protein>
<dbReference type="Proteomes" id="UP001206925">
    <property type="component" value="Unassembled WGS sequence"/>
</dbReference>
<feature type="non-terminal residue" evidence="2">
    <location>
        <position position="1"/>
    </location>
</feature>
<comment type="caution">
    <text evidence="2">The sequence shown here is derived from an EMBL/GenBank/DDBJ whole genome shotgun (WGS) entry which is preliminary data.</text>
</comment>
<name>A0AAD5CPD1_AMBAR</name>
<reference evidence="2" key="1">
    <citation type="submission" date="2022-06" db="EMBL/GenBank/DDBJ databases">
        <title>Uncovering the hologenomic basis of an extraordinary plant invasion.</title>
        <authorList>
            <person name="Bieker V.C."/>
            <person name="Martin M.D."/>
            <person name="Gilbert T."/>
            <person name="Hodgins K."/>
            <person name="Battlay P."/>
            <person name="Petersen B."/>
            <person name="Wilson J."/>
        </authorList>
    </citation>
    <scope>NUCLEOTIDE SEQUENCE</scope>
    <source>
        <strain evidence="2">AA19_3_7</strain>
        <tissue evidence="2">Leaf</tissue>
    </source>
</reference>
<dbReference type="AlphaFoldDB" id="A0AAD5CPD1"/>
<dbReference type="PANTHER" id="PTHR47764">
    <property type="entry name" value="UBIQUITIN-LIKE-SPECIFIC PROTEASE 2B-RELATED"/>
    <property type="match status" value="1"/>
</dbReference>
<feature type="non-terminal residue" evidence="2">
    <location>
        <position position="168"/>
    </location>
</feature>
<sequence length="168" mass="19134">DERGLLEALTEYVACLLYHIDVLSEPHSYSHRDVIVTCHPSEVATYEDEDVNESMKVLCVLHMDSLRGSHTGLQGFVQSYLKEEWKARQHIVSEDIASRFDNLSYRSSKLCLTVLNVGWFPPAEASLKRVVIQKLICDLLENPHQEPNPTTDDDQRCHLSSLTTDAHK</sequence>
<evidence type="ECO:0000256" key="1">
    <source>
        <dbReference type="SAM" id="MobiDB-lite"/>
    </source>
</evidence>
<evidence type="ECO:0000313" key="2">
    <source>
        <dbReference type="EMBL" id="KAI7744304.1"/>
    </source>
</evidence>
<keyword evidence="3" id="KW-1185">Reference proteome</keyword>
<feature type="compositionally biased region" description="Polar residues" evidence="1">
    <location>
        <begin position="158"/>
        <end position="168"/>
    </location>
</feature>
<feature type="region of interest" description="Disordered" evidence="1">
    <location>
        <begin position="145"/>
        <end position="168"/>
    </location>
</feature>
<evidence type="ECO:0000313" key="3">
    <source>
        <dbReference type="Proteomes" id="UP001206925"/>
    </source>
</evidence>